<protein>
    <submittedName>
        <fullName evidence="2">Uncharacterized protein</fullName>
    </submittedName>
</protein>
<comment type="caution">
    <text evidence="2">The sequence shown here is derived from an EMBL/GenBank/DDBJ whole genome shotgun (WGS) entry which is preliminary data.</text>
</comment>
<keyword evidence="1" id="KW-0812">Transmembrane</keyword>
<keyword evidence="1" id="KW-0472">Membrane</keyword>
<name>A0A419WB74_9BACT</name>
<keyword evidence="3" id="KW-1185">Reference proteome</keyword>
<evidence type="ECO:0000313" key="3">
    <source>
        <dbReference type="Proteomes" id="UP000283387"/>
    </source>
</evidence>
<proteinExistence type="predicted"/>
<sequence>MVPTRGQFMKSKLKYFAISTLISIFSLTVIFMLFDLYIPLGDFFGGVPFRNINFWSAIHLEPKLPYIIGIGIALNYKKLKRKKNCDTVDLYRG</sequence>
<feature type="transmembrane region" description="Helical" evidence="1">
    <location>
        <begin position="15"/>
        <end position="34"/>
    </location>
</feature>
<organism evidence="2 3">
    <name type="scientific">Mangrovibacterium diazotrophicum</name>
    <dbReference type="NCBI Taxonomy" id="1261403"/>
    <lineage>
        <taxon>Bacteria</taxon>
        <taxon>Pseudomonadati</taxon>
        <taxon>Bacteroidota</taxon>
        <taxon>Bacteroidia</taxon>
        <taxon>Marinilabiliales</taxon>
        <taxon>Prolixibacteraceae</taxon>
        <taxon>Mangrovibacterium</taxon>
    </lineage>
</organism>
<gene>
    <name evidence="2" type="ORF">BC643_3080</name>
</gene>
<reference evidence="2 3" key="1">
    <citation type="submission" date="2018-09" db="EMBL/GenBank/DDBJ databases">
        <title>Genomic Encyclopedia of Archaeal and Bacterial Type Strains, Phase II (KMG-II): from individual species to whole genera.</title>
        <authorList>
            <person name="Goeker M."/>
        </authorList>
    </citation>
    <scope>NUCLEOTIDE SEQUENCE [LARGE SCALE GENOMIC DNA]</scope>
    <source>
        <strain evidence="2 3">DSM 27148</strain>
    </source>
</reference>
<accession>A0A419WB74</accession>
<dbReference type="AlphaFoldDB" id="A0A419WB74"/>
<dbReference type="EMBL" id="RAPN01000001">
    <property type="protein sequence ID" value="RKD92703.1"/>
    <property type="molecule type" value="Genomic_DNA"/>
</dbReference>
<feature type="transmembrane region" description="Helical" evidence="1">
    <location>
        <begin position="54"/>
        <end position="74"/>
    </location>
</feature>
<evidence type="ECO:0000256" key="1">
    <source>
        <dbReference type="SAM" id="Phobius"/>
    </source>
</evidence>
<keyword evidence="1" id="KW-1133">Transmembrane helix</keyword>
<dbReference type="Proteomes" id="UP000283387">
    <property type="component" value="Unassembled WGS sequence"/>
</dbReference>
<evidence type="ECO:0000313" key="2">
    <source>
        <dbReference type="EMBL" id="RKD92703.1"/>
    </source>
</evidence>